<accession>A0A8W7P9J2</accession>
<dbReference type="AlphaFoldDB" id="A0A8W7P9J2"/>
<evidence type="ECO:0000313" key="1">
    <source>
        <dbReference type="EnsemblMetazoa" id="ACOM027589-PA.1"/>
    </source>
</evidence>
<name>A0A8W7P9J2_ANOCL</name>
<proteinExistence type="predicted"/>
<reference evidence="1" key="1">
    <citation type="submission" date="2022-08" db="UniProtKB">
        <authorList>
            <consortium name="EnsemblMetazoa"/>
        </authorList>
    </citation>
    <scope>IDENTIFICATION</scope>
</reference>
<dbReference type="Proteomes" id="UP000075882">
    <property type="component" value="Unassembled WGS sequence"/>
</dbReference>
<protein>
    <submittedName>
        <fullName evidence="1">Uncharacterized protein</fullName>
    </submittedName>
</protein>
<sequence length="152" mass="15801">MEKVVITRLSSRLDTSSGAASGAPFGSRAVVPEGCCRFGLCRDLDHFFVFPLPFPLWVDGGSGAALLAVVGGADAAASLQAFSELGMCSDRLQCGVRSIRMLISAGSAGCRGSPVAVLPAQVRIVRVEADDAGQQPTGSCRLPTVQLHQLQK</sequence>
<dbReference type="EnsemblMetazoa" id="ACOM027589-RA">
    <property type="protein sequence ID" value="ACOM027589-PA.1"/>
    <property type="gene ID" value="ACOM027589"/>
</dbReference>
<organism evidence="1">
    <name type="scientific">Anopheles coluzzii</name>
    <name type="common">African malaria mosquito</name>
    <dbReference type="NCBI Taxonomy" id="1518534"/>
    <lineage>
        <taxon>Eukaryota</taxon>
        <taxon>Metazoa</taxon>
        <taxon>Ecdysozoa</taxon>
        <taxon>Arthropoda</taxon>
        <taxon>Hexapoda</taxon>
        <taxon>Insecta</taxon>
        <taxon>Pterygota</taxon>
        <taxon>Neoptera</taxon>
        <taxon>Endopterygota</taxon>
        <taxon>Diptera</taxon>
        <taxon>Nematocera</taxon>
        <taxon>Culicoidea</taxon>
        <taxon>Culicidae</taxon>
        <taxon>Anophelinae</taxon>
        <taxon>Anopheles</taxon>
    </lineage>
</organism>